<evidence type="ECO:0000256" key="1">
    <source>
        <dbReference type="SAM" id="Phobius"/>
    </source>
</evidence>
<evidence type="ECO:0000313" key="3">
    <source>
        <dbReference type="Proteomes" id="UP000092932"/>
    </source>
</evidence>
<protein>
    <recommendedName>
        <fullName evidence="4">DUF4350 domain-containing protein</fullName>
    </recommendedName>
</protein>
<dbReference type="RefSeq" id="WP_067677319.1">
    <property type="nucleotide sequence ID" value="NZ_CP016591.1"/>
</dbReference>
<reference evidence="2 3" key="1">
    <citation type="submission" date="2016-07" db="EMBL/GenBank/DDBJ databases">
        <title>Complete genome sequence of Altererythrobacter dongtanensis KCTC 22672, a type strain with esterase isolated from tidal flat.</title>
        <authorList>
            <person name="Cheng H."/>
            <person name="Wu Y.-H."/>
            <person name="Zhou P."/>
            <person name="Huo Y.-Y."/>
            <person name="Wang C.-S."/>
            <person name="Xu X.-W."/>
        </authorList>
    </citation>
    <scope>NUCLEOTIDE SEQUENCE [LARGE SCALE GENOMIC DNA]</scope>
    <source>
        <strain evidence="2 3">KCTC 22672</strain>
    </source>
</reference>
<keyword evidence="1" id="KW-1133">Transmembrane helix</keyword>
<feature type="transmembrane region" description="Helical" evidence="1">
    <location>
        <begin position="9"/>
        <end position="29"/>
    </location>
</feature>
<dbReference type="Proteomes" id="UP000092932">
    <property type="component" value="Chromosome"/>
</dbReference>
<evidence type="ECO:0000313" key="2">
    <source>
        <dbReference type="EMBL" id="ANY19704.1"/>
    </source>
</evidence>
<accession>A0A1B2AC75</accession>
<name>A0A1B2AC75_9SPHN</name>
<dbReference type="EMBL" id="CP016591">
    <property type="protein sequence ID" value="ANY19704.1"/>
    <property type="molecule type" value="Genomic_DNA"/>
</dbReference>
<dbReference type="KEGG" id="ado:A6F68_01186"/>
<sequence>MNGAFNPRTVLGVLVVGALAFLAMLWFIGQGDTGSGPDNGEAHAAGHGLAGYAGLADLLERQGYEVERSRNPGRLDDEVLLVLTPTPWTDADDLAEAIGKRRYAGPTLVILPKWYALPLPGGTKDAKKGWVRLAGAGAPGFAKDLEDQLEMAVKVEALKGGPADWQGLGLAGALPDRGKVLGLDGGPFVGLVSDSAGRDLVGFADDRGCYAVLEDAAGVEPLGEDECEAKWAVTVAFEPDLFNNWGMADRNRAQLAARVVDLASEGEDFPIVFDLTLAGLGGQRNLLTLAFTPPFLAATLCLILALGIVAWRAFGRFGPPLHEGRAVAFGKTQLAANSAGFLRRSGRLHLLAAPYAAMIARRLANAFGLRSADPRAIDAALARRAPDAAPFSTLAARLEAARGPNELLRAAHALHTLERTARL</sequence>
<dbReference type="STRING" id="692370.A6F68_01186"/>
<keyword evidence="3" id="KW-1185">Reference proteome</keyword>
<proteinExistence type="predicted"/>
<gene>
    <name evidence="2" type="ORF">A6F68_01186</name>
</gene>
<organism evidence="2 3">
    <name type="scientific">Tsuneonella dongtanensis</name>
    <dbReference type="NCBI Taxonomy" id="692370"/>
    <lineage>
        <taxon>Bacteria</taxon>
        <taxon>Pseudomonadati</taxon>
        <taxon>Pseudomonadota</taxon>
        <taxon>Alphaproteobacteria</taxon>
        <taxon>Sphingomonadales</taxon>
        <taxon>Erythrobacteraceae</taxon>
        <taxon>Tsuneonella</taxon>
    </lineage>
</organism>
<dbReference type="OrthoDB" id="7198805at2"/>
<keyword evidence="1" id="KW-0812">Transmembrane</keyword>
<dbReference type="PATRIC" id="fig|692370.5.peg.1203"/>
<keyword evidence="1" id="KW-0472">Membrane</keyword>
<feature type="transmembrane region" description="Helical" evidence="1">
    <location>
        <begin position="295"/>
        <end position="314"/>
    </location>
</feature>
<dbReference type="AlphaFoldDB" id="A0A1B2AC75"/>
<evidence type="ECO:0008006" key="4">
    <source>
        <dbReference type="Google" id="ProtNLM"/>
    </source>
</evidence>